<proteinExistence type="predicted"/>
<accession>A0A2P5BPY0</accession>
<gene>
    <name evidence="3" type="ORF">PanWU01x14_220670</name>
</gene>
<feature type="region of interest" description="Disordered" evidence="1">
    <location>
        <begin position="79"/>
        <end position="106"/>
    </location>
</feature>
<reference evidence="4" key="1">
    <citation type="submission" date="2016-06" db="EMBL/GenBank/DDBJ databases">
        <title>Parallel loss of symbiosis genes in relatives of nitrogen-fixing non-legume Parasponia.</title>
        <authorList>
            <person name="Van Velzen R."/>
            <person name="Holmer R."/>
            <person name="Bu F."/>
            <person name="Rutten L."/>
            <person name="Van Zeijl A."/>
            <person name="Liu W."/>
            <person name="Santuari L."/>
            <person name="Cao Q."/>
            <person name="Sharma T."/>
            <person name="Shen D."/>
            <person name="Roswanjaya Y."/>
            <person name="Wardhani T."/>
            <person name="Kalhor M.S."/>
            <person name="Jansen J."/>
            <person name="Van den Hoogen J."/>
            <person name="Gungor B."/>
            <person name="Hartog M."/>
            <person name="Hontelez J."/>
            <person name="Verver J."/>
            <person name="Yang W.-C."/>
            <person name="Schijlen E."/>
            <person name="Repin R."/>
            <person name="Schilthuizen M."/>
            <person name="Schranz E."/>
            <person name="Heidstra R."/>
            <person name="Miyata K."/>
            <person name="Fedorova E."/>
            <person name="Kohlen W."/>
            <person name="Bisseling T."/>
            <person name="Smit S."/>
            <person name="Geurts R."/>
        </authorList>
    </citation>
    <scope>NUCLEOTIDE SEQUENCE [LARGE SCALE GENOMIC DNA]</scope>
    <source>
        <strain evidence="4">cv. WU1-14</strain>
    </source>
</reference>
<protein>
    <submittedName>
        <fullName evidence="3">Uncharacterized protein</fullName>
    </submittedName>
</protein>
<dbReference type="Proteomes" id="UP000237105">
    <property type="component" value="Unassembled WGS sequence"/>
</dbReference>
<name>A0A2P5BPY0_PARAD</name>
<feature type="chain" id="PRO_5015144663" evidence="2">
    <location>
        <begin position="24"/>
        <end position="106"/>
    </location>
</feature>
<keyword evidence="4" id="KW-1185">Reference proteome</keyword>
<evidence type="ECO:0000256" key="1">
    <source>
        <dbReference type="SAM" id="MobiDB-lite"/>
    </source>
</evidence>
<feature type="signal peptide" evidence="2">
    <location>
        <begin position="1"/>
        <end position="23"/>
    </location>
</feature>
<organism evidence="3 4">
    <name type="scientific">Parasponia andersonii</name>
    <name type="common">Sponia andersonii</name>
    <dbReference type="NCBI Taxonomy" id="3476"/>
    <lineage>
        <taxon>Eukaryota</taxon>
        <taxon>Viridiplantae</taxon>
        <taxon>Streptophyta</taxon>
        <taxon>Embryophyta</taxon>
        <taxon>Tracheophyta</taxon>
        <taxon>Spermatophyta</taxon>
        <taxon>Magnoliopsida</taxon>
        <taxon>eudicotyledons</taxon>
        <taxon>Gunneridae</taxon>
        <taxon>Pentapetalae</taxon>
        <taxon>rosids</taxon>
        <taxon>fabids</taxon>
        <taxon>Rosales</taxon>
        <taxon>Cannabaceae</taxon>
        <taxon>Parasponia</taxon>
    </lineage>
</organism>
<sequence length="106" mass="11776">MSYYSLIYLFFLLLIFNLLKTKGQINKTALALRTYAHDLLRAALILSMVQEIRLLTVSTDSTVSLADGRLLTRIWNPTVNRHPPPSPLPSLASPFTEGPSSLFAAT</sequence>
<evidence type="ECO:0000313" key="3">
    <source>
        <dbReference type="EMBL" id="PON50830.1"/>
    </source>
</evidence>
<evidence type="ECO:0000313" key="4">
    <source>
        <dbReference type="Proteomes" id="UP000237105"/>
    </source>
</evidence>
<comment type="caution">
    <text evidence="3">The sequence shown here is derived from an EMBL/GenBank/DDBJ whole genome shotgun (WGS) entry which is preliminary data.</text>
</comment>
<keyword evidence="2" id="KW-0732">Signal</keyword>
<dbReference type="OrthoDB" id="10411302at2759"/>
<dbReference type="AlphaFoldDB" id="A0A2P5BPY0"/>
<evidence type="ECO:0000256" key="2">
    <source>
        <dbReference type="SAM" id="SignalP"/>
    </source>
</evidence>
<dbReference type="EMBL" id="JXTB01000241">
    <property type="protein sequence ID" value="PON50830.1"/>
    <property type="molecule type" value="Genomic_DNA"/>
</dbReference>